<dbReference type="CDD" id="cd00775">
    <property type="entry name" value="LysRS_core"/>
    <property type="match status" value="1"/>
</dbReference>
<evidence type="ECO:0000259" key="10">
    <source>
        <dbReference type="PROSITE" id="PS50862"/>
    </source>
</evidence>
<dbReference type="GO" id="GO:0000049">
    <property type="term" value="F:tRNA binding"/>
    <property type="evidence" value="ECO:0007669"/>
    <property type="project" value="TreeGrafter"/>
</dbReference>
<accession>A0A6M1RXN0</accession>
<dbReference type="GO" id="GO:0005829">
    <property type="term" value="C:cytosol"/>
    <property type="evidence" value="ECO:0007669"/>
    <property type="project" value="TreeGrafter"/>
</dbReference>
<keyword evidence="8" id="KW-0648">Protein biosynthesis</keyword>
<feature type="domain" description="Aminoacyl-transfer RNA synthetases class-II family profile" evidence="10">
    <location>
        <begin position="167"/>
        <end position="481"/>
    </location>
</feature>
<evidence type="ECO:0000256" key="3">
    <source>
        <dbReference type="ARBA" id="ARBA00022723"/>
    </source>
</evidence>
<evidence type="ECO:0000256" key="2">
    <source>
        <dbReference type="ARBA" id="ARBA00022598"/>
    </source>
</evidence>
<dbReference type="Gene3D" id="3.30.930.10">
    <property type="entry name" value="Bira Bifunctional Protein, Domain 2"/>
    <property type="match status" value="1"/>
</dbReference>
<keyword evidence="4 8" id="KW-0547">Nucleotide-binding</keyword>
<keyword evidence="8" id="KW-0963">Cytoplasm</keyword>
<dbReference type="NCBIfam" id="NF001756">
    <property type="entry name" value="PRK00484.1"/>
    <property type="match status" value="1"/>
</dbReference>
<evidence type="ECO:0000313" key="12">
    <source>
        <dbReference type="Proteomes" id="UP000477311"/>
    </source>
</evidence>
<dbReference type="GO" id="GO:0000287">
    <property type="term" value="F:magnesium ion binding"/>
    <property type="evidence" value="ECO:0007669"/>
    <property type="project" value="UniProtKB-UniRule"/>
</dbReference>
<dbReference type="EC" id="6.1.1.6" evidence="8"/>
<feature type="binding site" evidence="8">
    <location>
        <position position="406"/>
    </location>
    <ligand>
        <name>Mg(2+)</name>
        <dbReference type="ChEBI" id="CHEBI:18420"/>
        <label>1</label>
    </ligand>
</feature>
<dbReference type="InterPro" id="IPR006195">
    <property type="entry name" value="aa-tRNA-synth_II"/>
</dbReference>
<dbReference type="HAMAP" id="MF_00252">
    <property type="entry name" value="Lys_tRNA_synth_class2"/>
    <property type="match status" value="1"/>
</dbReference>
<keyword evidence="6 8" id="KW-0030">Aminoacyl-tRNA synthetase</keyword>
<keyword evidence="8 9" id="KW-0460">Magnesium</keyword>
<gene>
    <name evidence="8 11" type="primary">lysS</name>
    <name evidence="11" type="ORF">G4L39_00725</name>
</gene>
<dbReference type="GO" id="GO:0004824">
    <property type="term" value="F:lysine-tRNA ligase activity"/>
    <property type="evidence" value="ECO:0007669"/>
    <property type="project" value="UniProtKB-UniRule"/>
</dbReference>
<dbReference type="SUPFAM" id="SSF55681">
    <property type="entry name" value="Class II aaRS and biotin synthetases"/>
    <property type="match status" value="1"/>
</dbReference>
<dbReference type="InterPro" id="IPR004365">
    <property type="entry name" value="NA-bd_OB_tRNA"/>
</dbReference>
<dbReference type="GO" id="GO:0006430">
    <property type="term" value="P:lysyl-tRNA aminoacylation"/>
    <property type="evidence" value="ECO:0007669"/>
    <property type="project" value="UniProtKB-UniRule"/>
</dbReference>
<evidence type="ECO:0000256" key="8">
    <source>
        <dbReference type="HAMAP-Rule" id="MF_00252"/>
    </source>
</evidence>
<dbReference type="PROSITE" id="PS50862">
    <property type="entry name" value="AA_TRNA_LIGASE_II"/>
    <property type="match status" value="1"/>
</dbReference>
<dbReference type="InterPro" id="IPR044136">
    <property type="entry name" value="Lys-tRNA-ligase_II_N"/>
</dbReference>
<keyword evidence="2 8" id="KW-0436">Ligase</keyword>
<dbReference type="GO" id="GO:0005524">
    <property type="term" value="F:ATP binding"/>
    <property type="evidence" value="ECO:0007669"/>
    <property type="project" value="UniProtKB-UniRule"/>
</dbReference>
<comment type="similarity">
    <text evidence="1 8">Belongs to the class-II aminoacyl-tRNA synthetase family.</text>
</comment>
<proteinExistence type="inferred from homology"/>
<dbReference type="InterPro" id="IPR004364">
    <property type="entry name" value="Aa-tRNA-synt_II"/>
</dbReference>
<keyword evidence="3 8" id="KW-0479">Metal-binding</keyword>
<sequence>MDESNALIEQRKAKLAALRARGLDPFRNKFTPTRSCEEARTGYVEGQEVAVAGRVTAHRDMGRSLFFDVRDGSGRLQVYAQKNVLGDEAYELVKHLDLGDIVGVRGTLFTTRTGEISVRATECVLLAKALRPPPAKWHGLEDTEIRYRQRYLDLIANPEVKQVFLKRSRIVRAIREFLYNRGFVEVETPVLQAIPGGAAARPFRTWHNALGCEFYLRIALELPLKRLLVGGFDRVFELGRCFRNEGISRRHNPEFTMLEAYQAYGDYETMMELVQSMIVHVAQTVLGTLRVEHRNAEGQVVRTIDLTPPWPRVRYKDLVRERAGRDWFDVTPEERRARAERLGAELGPDYEDFEVTQAVFEKLIEPTLIQPVFVTHLPRELIPLAKVSPEDPTTVEVFELCINGQEIAPAYTEQNDPIEQRERLEHQAGGERQKLDEDFLVALEHGMPPAGGMGMGIDRLCMMLLGQESIRDVILFPQLRPRQPHTAAGTDLPTAAAGPTG</sequence>
<dbReference type="InterPro" id="IPR045864">
    <property type="entry name" value="aa-tRNA-synth_II/BPL/LPL"/>
</dbReference>
<comment type="cofactor">
    <cofactor evidence="8 9">
        <name>Mg(2+)</name>
        <dbReference type="ChEBI" id="CHEBI:18420"/>
    </cofactor>
    <text evidence="8 9">Binds 3 Mg(2+) ions per subunit.</text>
</comment>
<dbReference type="Gene3D" id="2.40.50.140">
    <property type="entry name" value="Nucleic acid-binding proteins"/>
    <property type="match status" value="1"/>
</dbReference>
<keyword evidence="12" id="KW-1185">Reference proteome</keyword>
<dbReference type="PANTHER" id="PTHR42918:SF15">
    <property type="entry name" value="LYSINE--TRNA LIGASE, CHLOROPLASTIC_MITOCHONDRIAL"/>
    <property type="match status" value="1"/>
</dbReference>
<keyword evidence="5 8" id="KW-0067">ATP-binding</keyword>
<comment type="subcellular location">
    <subcellularLocation>
        <location evidence="8">Cytoplasm</location>
    </subcellularLocation>
</comment>
<evidence type="ECO:0000313" key="11">
    <source>
        <dbReference type="EMBL" id="NGO37930.1"/>
    </source>
</evidence>
<dbReference type="EMBL" id="JAAKYA010000006">
    <property type="protein sequence ID" value="NGO37930.1"/>
    <property type="molecule type" value="Genomic_DNA"/>
</dbReference>
<dbReference type="InterPro" id="IPR002313">
    <property type="entry name" value="Lys-tRNA-ligase_II"/>
</dbReference>
<comment type="caution">
    <text evidence="11">The sequence shown here is derived from an EMBL/GenBank/DDBJ whole genome shotgun (WGS) entry which is preliminary data.</text>
</comment>
<evidence type="ECO:0000256" key="6">
    <source>
        <dbReference type="ARBA" id="ARBA00023146"/>
    </source>
</evidence>
<comment type="catalytic activity">
    <reaction evidence="7 8 9">
        <text>tRNA(Lys) + L-lysine + ATP = L-lysyl-tRNA(Lys) + AMP + diphosphate</text>
        <dbReference type="Rhea" id="RHEA:20792"/>
        <dbReference type="Rhea" id="RHEA-COMP:9696"/>
        <dbReference type="Rhea" id="RHEA-COMP:9697"/>
        <dbReference type="ChEBI" id="CHEBI:30616"/>
        <dbReference type="ChEBI" id="CHEBI:32551"/>
        <dbReference type="ChEBI" id="CHEBI:33019"/>
        <dbReference type="ChEBI" id="CHEBI:78442"/>
        <dbReference type="ChEBI" id="CHEBI:78529"/>
        <dbReference type="ChEBI" id="CHEBI:456215"/>
        <dbReference type="EC" id="6.1.1.6"/>
    </reaction>
</comment>
<name>A0A6M1RXN0_9BACT</name>
<feature type="binding site" evidence="8">
    <location>
        <position position="399"/>
    </location>
    <ligand>
        <name>Mg(2+)</name>
        <dbReference type="ChEBI" id="CHEBI:18420"/>
        <label>1</label>
    </ligand>
</feature>
<dbReference type="InterPro" id="IPR018149">
    <property type="entry name" value="Lys-tRNA-synth_II_C"/>
</dbReference>
<dbReference type="CDD" id="cd04322">
    <property type="entry name" value="LysRS_N"/>
    <property type="match status" value="1"/>
</dbReference>
<evidence type="ECO:0000256" key="9">
    <source>
        <dbReference type="RuleBase" id="RU000336"/>
    </source>
</evidence>
<dbReference type="NCBIfam" id="TIGR00499">
    <property type="entry name" value="lysS_bact"/>
    <property type="match status" value="1"/>
</dbReference>
<dbReference type="Pfam" id="PF00152">
    <property type="entry name" value="tRNA-synt_2"/>
    <property type="match status" value="1"/>
</dbReference>
<evidence type="ECO:0000256" key="7">
    <source>
        <dbReference type="ARBA" id="ARBA00048573"/>
    </source>
</evidence>
<dbReference type="Proteomes" id="UP000477311">
    <property type="component" value="Unassembled WGS sequence"/>
</dbReference>
<dbReference type="SUPFAM" id="SSF50249">
    <property type="entry name" value="Nucleic acid-binding proteins"/>
    <property type="match status" value="1"/>
</dbReference>
<organism evidence="11 12">
    <name type="scientific">Limisphaera ngatamarikiensis</name>
    <dbReference type="NCBI Taxonomy" id="1324935"/>
    <lineage>
        <taxon>Bacteria</taxon>
        <taxon>Pseudomonadati</taxon>
        <taxon>Verrucomicrobiota</taxon>
        <taxon>Verrucomicrobiia</taxon>
        <taxon>Limisphaerales</taxon>
        <taxon>Limisphaeraceae</taxon>
        <taxon>Limisphaera</taxon>
    </lineage>
</organism>
<evidence type="ECO:0000256" key="1">
    <source>
        <dbReference type="ARBA" id="ARBA00008226"/>
    </source>
</evidence>
<dbReference type="Pfam" id="PF01336">
    <property type="entry name" value="tRNA_anti-codon"/>
    <property type="match status" value="1"/>
</dbReference>
<dbReference type="PRINTS" id="PR00982">
    <property type="entry name" value="TRNASYNTHLYS"/>
</dbReference>
<comment type="subunit">
    <text evidence="8">Homodimer.</text>
</comment>
<feature type="binding site" evidence="8">
    <location>
        <position position="406"/>
    </location>
    <ligand>
        <name>Mg(2+)</name>
        <dbReference type="ChEBI" id="CHEBI:18420"/>
        <label>2</label>
    </ligand>
</feature>
<dbReference type="RefSeq" id="WP_165105181.1">
    <property type="nucleotide sequence ID" value="NZ_JAAKYA010000006.1"/>
</dbReference>
<reference evidence="11 12" key="1">
    <citation type="submission" date="2020-02" db="EMBL/GenBank/DDBJ databases">
        <title>Draft genome sequence of Limisphaera ngatamarikiensis NGM72.4T, a thermophilic Verrucomicrobia grouped in subdivision 3.</title>
        <authorList>
            <person name="Carere C.R."/>
            <person name="Steen J."/>
            <person name="Hugenholtz P."/>
            <person name="Stott M.B."/>
        </authorList>
    </citation>
    <scope>NUCLEOTIDE SEQUENCE [LARGE SCALE GENOMIC DNA]</scope>
    <source>
        <strain evidence="11 12">NGM72.4</strain>
    </source>
</reference>
<dbReference type="InterPro" id="IPR012340">
    <property type="entry name" value="NA-bd_OB-fold"/>
</dbReference>
<dbReference type="PANTHER" id="PTHR42918">
    <property type="entry name" value="LYSYL-TRNA SYNTHETASE"/>
    <property type="match status" value="1"/>
</dbReference>
<evidence type="ECO:0000256" key="4">
    <source>
        <dbReference type="ARBA" id="ARBA00022741"/>
    </source>
</evidence>
<dbReference type="AlphaFoldDB" id="A0A6M1RXN0"/>
<protein>
    <recommendedName>
        <fullName evidence="8">Lysine--tRNA ligase</fullName>
        <ecNumber evidence="8">6.1.1.6</ecNumber>
    </recommendedName>
    <alternativeName>
        <fullName evidence="8">Lysyl-tRNA synthetase</fullName>
        <shortName evidence="8">LysRS</shortName>
    </alternativeName>
</protein>
<evidence type="ECO:0000256" key="5">
    <source>
        <dbReference type="ARBA" id="ARBA00022840"/>
    </source>
</evidence>